<dbReference type="PANTHER" id="PTHR13615:SF3">
    <property type="entry name" value="GLYCOSYLTRANSFERASE-LIKE DOMAIN-CONTAINING PROTEIN 1"/>
    <property type="match status" value="1"/>
</dbReference>
<dbReference type="InterPro" id="IPR022701">
    <property type="entry name" value="QTMAN_N"/>
</dbReference>
<proteinExistence type="inferred from homology"/>
<comment type="caution">
    <text evidence="8">The sequence shown here is derived from an EMBL/GenBank/DDBJ whole genome shotgun (WGS) entry which is preliminary data.</text>
</comment>
<dbReference type="Pfam" id="PF12038">
    <property type="entry name" value="QTMAN_N"/>
    <property type="match status" value="1"/>
</dbReference>
<dbReference type="Proteomes" id="UP001143307">
    <property type="component" value="Unassembled WGS sequence"/>
</dbReference>
<evidence type="ECO:0000256" key="6">
    <source>
        <dbReference type="ARBA" id="ARBA00048439"/>
    </source>
</evidence>
<dbReference type="Gene3D" id="3.40.50.2000">
    <property type="entry name" value="Glycogen Phosphorylase B"/>
    <property type="match status" value="1"/>
</dbReference>
<name>A0ABT3SWX9_9GAMM</name>
<dbReference type="InterPro" id="IPR051862">
    <property type="entry name" value="GT-like_domain_containing_1"/>
</dbReference>
<dbReference type="SUPFAM" id="SSF53756">
    <property type="entry name" value="UDP-Glycosyltransferase/glycogen phosphorylase"/>
    <property type="match status" value="1"/>
</dbReference>
<evidence type="ECO:0000256" key="4">
    <source>
        <dbReference type="ARBA" id="ARBA00044517"/>
    </source>
</evidence>
<feature type="domain" description="tRNA-queuosine alpha-mannosyltransferase N-terminal" evidence="7">
    <location>
        <begin position="2"/>
        <end position="171"/>
    </location>
</feature>
<dbReference type="EMBL" id="SHNP01000004">
    <property type="protein sequence ID" value="MCX2974389.1"/>
    <property type="molecule type" value="Genomic_DNA"/>
</dbReference>
<evidence type="ECO:0000256" key="5">
    <source>
        <dbReference type="ARBA" id="ARBA00044539"/>
    </source>
</evidence>
<comment type="similarity">
    <text evidence="1">Belongs to the glycosyltransferase group 1 family. Glycosyltransferase 4 subfamily.</text>
</comment>
<protein>
    <recommendedName>
        <fullName evidence="5">tRNA-queuosine alpha-mannosyltransferase</fullName>
        <ecNumber evidence="4">2.4.1.110</ecNumber>
    </recommendedName>
</protein>
<evidence type="ECO:0000313" key="9">
    <source>
        <dbReference type="Proteomes" id="UP001143307"/>
    </source>
</evidence>
<keyword evidence="2" id="KW-0328">Glycosyltransferase</keyword>
<organism evidence="8 9">
    <name type="scientific">Candidatus Seongchinamella marina</name>
    <dbReference type="NCBI Taxonomy" id="2518990"/>
    <lineage>
        <taxon>Bacteria</taxon>
        <taxon>Pseudomonadati</taxon>
        <taxon>Pseudomonadota</taxon>
        <taxon>Gammaproteobacteria</taxon>
        <taxon>Cellvibrionales</taxon>
        <taxon>Halieaceae</taxon>
        <taxon>Seongchinamella</taxon>
    </lineage>
</organism>
<gene>
    <name evidence="8" type="ORF">EYC87_12425</name>
</gene>
<accession>A0ABT3SWX9</accession>
<sequence length="370" mass="42167">MRVLLLSAYAAQSHRYWQLGLRQMFPHWQWVELELPARHFSWRVRGNPLFWSVSEREVLESGFQLLVATSMVDLATLRGLVPALASVPSLLYFHENQFEFPQDRQQHSLLEAQMVSIYSAMAADRLAFNSAYNRDSFLSGCSQLFARLPDFVPERVVDAMEEKTEVLPVPLLPVVEAQASAWRPEEKSRALRILWNARFEHDKGGEGLHRILKGLEPSGLHYQLAVTGQQFRNSPAVFSAIQRDFEHRLVQFGYMDSAADYHALQAGADIILSTALHEFQGLAVMQAVRAGCMPLVPDRLAYREMYPEHCRYQSCPDNLQQEADSAITLLLELAARPSVPIDMSAYSIEQLRPRYLRLLQSLQDSQPQPS</sequence>
<keyword evidence="9" id="KW-1185">Reference proteome</keyword>
<evidence type="ECO:0000256" key="1">
    <source>
        <dbReference type="ARBA" id="ARBA00009481"/>
    </source>
</evidence>
<dbReference type="RefSeq" id="WP_279253168.1">
    <property type="nucleotide sequence ID" value="NZ_SHNP01000004.1"/>
</dbReference>
<evidence type="ECO:0000259" key="7">
    <source>
        <dbReference type="Pfam" id="PF12038"/>
    </source>
</evidence>
<dbReference type="PANTHER" id="PTHR13615">
    <property type="entry name" value="GLYCOSYLTRANSFERASE-LIKE 1"/>
    <property type="match status" value="1"/>
</dbReference>
<evidence type="ECO:0000256" key="2">
    <source>
        <dbReference type="ARBA" id="ARBA00022676"/>
    </source>
</evidence>
<dbReference type="CDD" id="cd01635">
    <property type="entry name" value="Glycosyltransferase_GTB-type"/>
    <property type="match status" value="1"/>
</dbReference>
<keyword evidence="3" id="KW-0808">Transferase</keyword>
<reference evidence="8" key="1">
    <citation type="submission" date="2019-02" db="EMBL/GenBank/DDBJ databases">
        <authorList>
            <person name="Li S.-H."/>
        </authorList>
    </citation>
    <scope>NUCLEOTIDE SEQUENCE</scope>
    <source>
        <strain evidence="8">IMCC8485</strain>
    </source>
</reference>
<evidence type="ECO:0000313" key="8">
    <source>
        <dbReference type="EMBL" id="MCX2974389.1"/>
    </source>
</evidence>
<dbReference type="EC" id="2.4.1.110" evidence="4"/>
<evidence type="ECO:0000256" key="3">
    <source>
        <dbReference type="ARBA" id="ARBA00022679"/>
    </source>
</evidence>
<comment type="catalytic activity">
    <reaction evidence="6">
        <text>queuosine(34) in tRNA(Asp) + GDP-alpha-D-mannose = O-4''-alpha-D-mannosylqueuosine(34) in tRNA(Asp) + GDP + H(+)</text>
        <dbReference type="Rhea" id="RHEA:12885"/>
        <dbReference type="Rhea" id="RHEA-COMP:18572"/>
        <dbReference type="Rhea" id="RHEA-COMP:18581"/>
        <dbReference type="ChEBI" id="CHEBI:15378"/>
        <dbReference type="ChEBI" id="CHEBI:57527"/>
        <dbReference type="ChEBI" id="CHEBI:58189"/>
        <dbReference type="ChEBI" id="CHEBI:194431"/>
        <dbReference type="ChEBI" id="CHEBI:194442"/>
        <dbReference type="EC" id="2.4.1.110"/>
    </reaction>
    <physiologicalReaction direction="left-to-right" evidence="6">
        <dbReference type="Rhea" id="RHEA:12886"/>
    </physiologicalReaction>
</comment>